<keyword evidence="7" id="KW-0963">Cytoplasm</keyword>
<dbReference type="PROSITE" id="PS51048">
    <property type="entry name" value="SGS"/>
    <property type="match status" value="1"/>
</dbReference>
<comment type="similarity">
    <text evidence="4">Belongs to the adaptor complexes small subunit family.</text>
</comment>
<keyword evidence="13" id="KW-0472">Membrane</keyword>
<evidence type="ECO:0000256" key="14">
    <source>
        <dbReference type="ARBA" id="ARBA00023242"/>
    </source>
</evidence>
<keyword evidence="21" id="KW-1185">Reference proteome</keyword>
<dbReference type="InterPro" id="IPR000804">
    <property type="entry name" value="Clathrin_sm-chain_CS"/>
</dbReference>
<evidence type="ECO:0000256" key="15">
    <source>
        <dbReference type="ARBA" id="ARBA00023329"/>
    </source>
</evidence>
<dbReference type="PANTHER" id="PTHR13164:SF3">
    <property type="entry name" value="CALCYCLIN-BINDING PROTEIN"/>
    <property type="match status" value="1"/>
</dbReference>
<keyword evidence="14" id="KW-0539">Nucleus</keyword>
<dbReference type="GO" id="GO:0015631">
    <property type="term" value="F:tubulin binding"/>
    <property type="evidence" value="ECO:0007669"/>
    <property type="project" value="InterPro"/>
</dbReference>
<evidence type="ECO:0000256" key="16">
    <source>
        <dbReference type="ARBA" id="ARBA00025145"/>
    </source>
</evidence>
<dbReference type="FunFam" id="2.60.40.790:FF:000040">
    <property type="entry name" value="Calcyclin binding protein"/>
    <property type="match status" value="1"/>
</dbReference>
<comment type="function">
    <text evidence="17">Part of the AP-3 complex, an adaptor-related complex which is not clathrin-associated. The complex is associated with the Golgi region as well as more peripheral structures. It facilitates the budding of vesicles from the Golgi membrane and may be directly involved in trafficking to lysosomes. In concert with the BLOC-1 complex, AP-3 is required to target cargos into vesicles assembled at cell bodies for delivery into neurites and nerve terminals.</text>
</comment>
<evidence type="ECO:0000259" key="19">
    <source>
        <dbReference type="PROSITE" id="PS51203"/>
    </source>
</evidence>
<dbReference type="GO" id="GO:0030659">
    <property type="term" value="C:cytoplasmic vesicle membrane"/>
    <property type="evidence" value="ECO:0007669"/>
    <property type="project" value="UniProtKB-SubCell"/>
</dbReference>
<dbReference type="InterPro" id="IPR007699">
    <property type="entry name" value="SGS_dom"/>
</dbReference>
<dbReference type="InterPro" id="IPR015120">
    <property type="entry name" value="Siah-Interact_N"/>
</dbReference>
<dbReference type="InterPro" id="IPR007052">
    <property type="entry name" value="CS_dom"/>
</dbReference>
<dbReference type="Gene3D" id="2.60.40.790">
    <property type="match status" value="1"/>
</dbReference>
<dbReference type="GO" id="GO:0005634">
    <property type="term" value="C:nucleus"/>
    <property type="evidence" value="ECO:0007669"/>
    <property type="project" value="UniProtKB-SubCell"/>
</dbReference>
<dbReference type="SUPFAM" id="SSF140106">
    <property type="entry name" value="Calcyclin-binding protein-like"/>
    <property type="match status" value="1"/>
</dbReference>
<dbReference type="InterPro" id="IPR011012">
    <property type="entry name" value="Longin-like_dom_sf"/>
</dbReference>
<evidence type="ECO:0000256" key="13">
    <source>
        <dbReference type="ARBA" id="ARBA00023136"/>
    </source>
</evidence>
<dbReference type="Gene3D" id="4.10.860.10">
    <property type="entry name" value="UVR domain"/>
    <property type="match status" value="1"/>
</dbReference>
<dbReference type="PROSITE" id="PS00989">
    <property type="entry name" value="CLAT_ADAPTOR_S"/>
    <property type="match status" value="1"/>
</dbReference>
<dbReference type="OrthoDB" id="164025at2759"/>
<dbReference type="CDD" id="cd14834">
    <property type="entry name" value="AP3_sigma"/>
    <property type="match status" value="1"/>
</dbReference>
<keyword evidence="15" id="KW-0968">Cytoplasmic vesicle</keyword>
<dbReference type="PANTHER" id="PTHR13164">
    <property type="entry name" value="CALICYLIN BINDING PROTEIN"/>
    <property type="match status" value="1"/>
</dbReference>
<feature type="domain" description="CS" evidence="19">
    <location>
        <begin position="64"/>
        <end position="157"/>
    </location>
</feature>
<dbReference type="EMBL" id="MU825397">
    <property type="protein sequence ID" value="KAJ7393931.1"/>
    <property type="molecule type" value="Genomic_DNA"/>
</dbReference>
<dbReference type="Pfam" id="PF04969">
    <property type="entry name" value="CS"/>
    <property type="match status" value="1"/>
</dbReference>
<evidence type="ECO:0000256" key="12">
    <source>
        <dbReference type="ARBA" id="ARBA00023034"/>
    </source>
</evidence>
<evidence type="ECO:0000256" key="8">
    <source>
        <dbReference type="ARBA" id="ARBA00022553"/>
    </source>
</evidence>
<dbReference type="SUPFAM" id="SSF49764">
    <property type="entry name" value="HSP20-like chaperones"/>
    <property type="match status" value="1"/>
</dbReference>
<evidence type="ECO:0000259" key="18">
    <source>
        <dbReference type="PROSITE" id="PS51048"/>
    </source>
</evidence>
<dbReference type="InterPro" id="IPR052289">
    <property type="entry name" value="Calcyclin-binding_UBL-bridge"/>
</dbReference>
<keyword evidence="9" id="KW-0833">Ubl conjugation pathway</keyword>
<keyword evidence="11" id="KW-0007">Acetylation</keyword>
<name>A0A9X0A5S4_9CNID</name>
<evidence type="ECO:0000256" key="2">
    <source>
        <dbReference type="ARBA" id="ARBA00004180"/>
    </source>
</evidence>
<accession>A0A9X0A5S4</accession>
<keyword evidence="8" id="KW-0597">Phosphoprotein</keyword>
<comment type="subcellular location">
    <subcellularLocation>
        <location evidence="2">Cytoplasmic vesicle membrane</location>
        <topology evidence="2">Peripheral membrane protein</topology>
        <orientation evidence="2">Cytoplasmic side</orientation>
    </subcellularLocation>
    <subcellularLocation>
        <location evidence="3">Golgi apparatus</location>
    </subcellularLocation>
    <subcellularLocation>
        <location evidence="1">Nucleus</location>
    </subcellularLocation>
</comment>
<evidence type="ECO:0000256" key="5">
    <source>
        <dbReference type="ARBA" id="ARBA00015702"/>
    </source>
</evidence>
<evidence type="ECO:0000256" key="4">
    <source>
        <dbReference type="ARBA" id="ARBA00006972"/>
    </source>
</evidence>
<evidence type="ECO:0000256" key="10">
    <source>
        <dbReference type="ARBA" id="ARBA00022927"/>
    </source>
</evidence>
<dbReference type="SUPFAM" id="SSF64356">
    <property type="entry name" value="SNARE-like"/>
    <property type="match status" value="1"/>
</dbReference>
<organism evidence="20 21">
    <name type="scientific">Desmophyllum pertusum</name>
    <dbReference type="NCBI Taxonomy" id="174260"/>
    <lineage>
        <taxon>Eukaryota</taxon>
        <taxon>Metazoa</taxon>
        <taxon>Cnidaria</taxon>
        <taxon>Anthozoa</taxon>
        <taxon>Hexacorallia</taxon>
        <taxon>Scleractinia</taxon>
        <taxon>Caryophylliina</taxon>
        <taxon>Caryophylliidae</taxon>
        <taxon>Desmophyllum</taxon>
    </lineage>
</organism>
<dbReference type="CDD" id="cd06468">
    <property type="entry name" value="p23_CacyBP"/>
    <property type="match status" value="1"/>
</dbReference>
<evidence type="ECO:0000313" key="20">
    <source>
        <dbReference type="EMBL" id="KAJ7393931.1"/>
    </source>
</evidence>
<dbReference type="InterPro" id="IPR008978">
    <property type="entry name" value="HSP20-like_chaperone"/>
</dbReference>
<dbReference type="Proteomes" id="UP001163046">
    <property type="component" value="Unassembled WGS sequence"/>
</dbReference>
<dbReference type="Pfam" id="PF09032">
    <property type="entry name" value="Siah-Interact_N"/>
    <property type="match status" value="1"/>
</dbReference>
<reference evidence="20" key="1">
    <citation type="submission" date="2023-01" db="EMBL/GenBank/DDBJ databases">
        <title>Genome assembly of the deep-sea coral Lophelia pertusa.</title>
        <authorList>
            <person name="Herrera S."/>
            <person name="Cordes E."/>
        </authorList>
    </citation>
    <scope>NUCLEOTIDE SEQUENCE</scope>
    <source>
        <strain evidence="20">USNM1676648</strain>
        <tissue evidence="20">Polyp</tissue>
    </source>
</reference>
<dbReference type="PROSITE" id="PS51203">
    <property type="entry name" value="CS"/>
    <property type="match status" value="1"/>
</dbReference>
<keyword evidence="10" id="KW-0653">Protein transport</keyword>
<dbReference type="Gene3D" id="3.30.450.60">
    <property type="match status" value="1"/>
</dbReference>
<dbReference type="AlphaFoldDB" id="A0A9X0A5S4"/>
<sequence length="355" mass="40741">MENVQELRETRDEIQSLLSTATRPRVKKLLQDELERVEHEIDSEGKPCAEAKKPTVKKPQVSSTKITSYAWDQSPKFVKIYITLPEVETLPEGNVSTKFTSNSLELRVLGLKSKNYQFQMVHLLRPILPESSSVKVKTGKLTILLKKDKEVNWSCLTATAENSKNKTQQPKLDDGKDPGDGIMDMMKKMYDEGDDEMKRTIAKAWTESRGKQNSMIKAILVFNNHGKPRMSKFFTHYSEDMQHQIIRETFHIVSRRDDNVCNFLEGGTLIGGSDFKIIYRHYATLYFVFCVDSSESELGILDLIQVFVETLDKCFENVCELDLIFHMDKVHNILQEIVMGGMVLETNMSEIFNSH</sequence>
<comment type="caution">
    <text evidence="20">The sequence shown here is derived from an EMBL/GenBank/DDBJ whole genome shotgun (WGS) entry which is preliminary data.</text>
</comment>
<dbReference type="GO" id="GO:0006896">
    <property type="term" value="P:Golgi to vacuole transport"/>
    <property type="evidence" value="ECO:0007669"/>
    <property type="project" value="InterPro"/>
</dbReference>
<dbReference type="GO" id="GO:0044548">
    <property type="term" value="F:S100 protein binding"/>
    <property type="evidence" value="ECO:0007669"/>
    <property type="project" value="InterPro"/>
</dbReference>
<dbReference type="GO" id="GO:0005794">
    <property type="term" value="C:Golgi apparatus"/>
    <property type="evidence" value="ECO:0007669"/>
    <property type="project" value="UniProtKB-SubCell"/>
</dbReference>
<dbReference type="GO" id="GO:0031625">
    <property type="term" value="F:ubiquitin protein ligase binding"/>
    <property type="evidence" value="ECO:0007669"/>
    <property type="project" value="InterPro"/>
</dbReference>
<evidence type="ECO:0000256" key="9">
    <source>
        <dbReference type="ARBA" id="ARBA00022786"/>
    </source>
</evidence>
<dbReference type="GO" id="GO:0030123">
    <property type="term" value="C:AP-3 adaptor complex"/>
    <property type="evidence" value="ECO:0007669"/>
    <property type="project" value="InterPro"/>
</dbReference>
<keyword evidence="12" id="KW-0333">Golgi apparatus</keyword>
<feature type="domain" description="SGS" evidence="18">
    <location>
        <begin position="142"/>
        <end position="240"/>
    </location>
</feature>
<dbReference type="InterPro" id="IPR037201">
    <property type="entry name" value="CacyBP_N"/>
</dbReference>
<protein>
    <recommendedName>
        <fullName evidence="5">Calcyclin-binding protein</fullName>
    </recommendedName>
</protein>
<dbReference type="InterPro" id="IPR027155">
    <property type="entry name" value="APS3"/>
</dbReference>
<evidence type="ECO:0000256" key="17">
    <source>
        <dbReference type="ARBA" id="ARBA00025605"/>
    </source>
</evidence>
<dbReference type="InterPro" id="IPR037893">
    <property type="entry name" value="CS_CacyBP"/>
</dbReference>
<comment type="function">
    <text evidence="16">May be involved in calcium-dependent ubiquitination and subsequent proteasomal degradation of target proteins. Probably serves as a molecular bridge in ubiquitin E3 complexes. Participates in the ubiquitin-mediated degradation of beta-catenin (CTNNB1).</text>
</comment>
<evidence type="ECO:0000256" key="1">
    <source>
        <dbReference type="ARBA" id="ARBA00004123"/>
    </source>
</evidence>
<evidence type="ECO:0000313" key="21">
    <source>
        <dbReference type="Proteomes" id="UP001163046"/>
    </source>
</evidence>
<evidence type="ECO:0000256" key="3">
    <source>
        <dbReference type="ARBA" id="ARBA00004555"/>
    </source>
</evidence>
<evidence type="ECO:0000256" key="6">
    <source>
        <dbReference type="ARBA" id="ARBA00022448"/>
    </source>
</evidence>
<gene>
    <name evidence="20" type="primary">AP3S1</name>
    <name evidence="20" type="ORF">OS493_003600</name>
</gene>
<dbReference type="GO" id="GO:0006886">
    <property type="term" value="P:intracellular protein transport"/>
    <property type="evidence" value="ECO:0007669"/>
    <property type="project" value="InterPro"/>
</dbReference>
<dbReference type="FunFam" id="3.30.450.60:FF:000001">
    <property type="entry name" value="AP complex subunit sigma"/>
    <property type="match status" value="1"/>
</dbReference>
<proteinExistence type="inferred from homology"/>
<keyword evidence="6" id="KW-0813">Transport</keyword>
<dbReference type="InterPro" id="IPR022775">
    <property type="entry name" value="AP_mu_sigma_su"/>
</dbReference>
<evidence type="ECO:0000256" key="11">
    <source>
        <dbReference type="ARBA" id="ARBA00022990"/>
    </source>
</evidence>
<evidence type="ECO:0000256" key="7">
    <source>
        <dbReference type="ARBA" id="ARBA00022490"/>
    </source>
</evidence>
<dbReference type="Pfam" id="PF05002">
    <property type="entry name" value="SGS"/>
    <property type="match status" value="1"/>
</dbReference>
<dbReference type="Pfam" id="PF01217">
    <property type="entry name" value="Clat_adaptor_s"/>
    <property type="match status" value="1"/>
</dbReference>